<organism evidence="2 3">
    <name type="scientific">Methylobacterium indicum</name>
    <dbReference type="NCBI Taxonomy" id="1775910"/>
    <lineage>
        <taxon>Bacteria</taxon>
        <taxon>Pseudomonadati</taxon>
        <taxon>Pseudomonadota</taxon>
        <taxon>Alphaproteobacteria</taxon>
        <taxon>Hyphomicrobiales</taxon>
        <taxon>Methylobacteriaceae</taxon>
        <taxon>Methylobacterium</taxon>
    </lineage>
</organism>
<name>A0A8H9C952_9HYPH</name>
<evidence type="ECO:0000313" key="3">
    <source>
        <dbReference type="Proteomes" id="UP000663508"/>
    </source>
</evidence>
<sequence>MDKGLMPQEMGGDPDGSDNAFDGFPLGGMVTELFGSPMPQRESGLVRQRREVVATLSNAAENLSIATALLARMAQDEFFPG</sequence>
<evidence type="ECO:0000256" key="1">
    <source>
        <dbReference type="SAM" id="MobiDB-lite"/>
    </source>
</evidence>
<evidence type="ECO:0000313" key="2">
    <source>
        <dbReference type="EMBL" id="BCM87842.1"/>
    </source>
</evidence>
<proteinExistence type="predicted"/>
<protein>
    <submittedName>
        <fullName evidence="2">Uncharacterized protein</fullName>
    </submittedName>
</protein>
<dbReference type="Proteomes" id="UP000663508">
    <property type="component" value="Plasmid pVL1_2"/>
</dbReference>
<geneLocation type="plasmid" evidence="2 3">
    <name>pVL1_2</name>
</geneLocation>
<dbReference type="AlphaFoldDB" id="A0A8H9C952"/>
<feature type="region of interest" description="Disordered" evidence="1">
    <location>
        <begin position="1"/>
        <end position="22"/>
    </location>
</feature>
<accession>A0A8H9C952</accession>
<dbReference type="EMBL" id="AP024147">
    <property type="protein sequence ID" value="BCM87842.1"/>
    <property type="molecule type" value="Genomic_DNA"/>
</dbReference>
<keyword evidence="2" id="KW-0614">Plasmid</keyword>
<reference evidence="2" key="1">
    <citation type="submission" date="2020-11" db="EMBL/GenBank/DDBJ databases">
        <title>Complete genome sequence of a novel pathogenic Methylobacterium strain isolated from rice in Vietnam.</title>
        <authorList>
            <person name="Lai K."/>
            <person name="Okazaki S."/>
            <person name="Higashi K."/>
            <person name="Mori H."/>
            <person name="Toyoda A."/>
            <person name="Kurokawa K."/>
        </authorList>
    </citation>
    <scope>NUCLEOTIDE SEQUENCE</scope>
    <source>
        <strain evidence="2">VL1</strain>
        <plasmid evidence="2">pVL1_2</plasmid>
    </source>
</reference>
<gene>
    <name evidence="2" type="ORF">mvi_63030</name>
</gene>
<dbReference type="KEGG" id="mind:mvi_63030"/>